<evidence type="ECO:0000313" key="4">
    <source>
        <dbReference type="Proteomes" id="UP001199469"/>
    </source>
</evidence>
<keyword evidence="2" id="KW-0472">Membrane</keyword>
<feature type="region of interest" description="Disordered" evidence="1">
    <location>
        <begin position="1"/>
        <end position="175"/>
    </location>
</feature>
<protein>
    <submittedName>
        <fullName evidence="3">Uncharacterized protein</fullName>
    </submittedName>
</protein>
<evidence type="ECO:0000256" key="1">
    <source>
        <dbReference type="SAM" id="MobiDB-lite"/>
    </source>
</evidence>
<feature type="transmembrane region" description="Helical" evidence="2">
    <location>
        <begin position="292"/>
        <end position="316"/>
    </location>
</feature>
<keyword evidence="4" id="KW-1185">Reference proteome</keyword>
<feature type="transmembrane region" description="Helical" evidence="2">
    <location>
        <begin position="261"/>
        <end position="280"/>
    </location>
</feature>
<gene>
    <name evidence="3" type="ORF">LQ327_06265</name>
</gene>
<evidence type="ECO:0000256" key="2">
    <source>
        <dbReference type="SAM" id="Phobius"/>
    </source>
</evidence>
<evidence type="ECO:0000313" key="3">
    <source>
        <dbReference type="EMBL" id="MCD2192992.1"/>
    </source>
</evidence>
<feature type="region of interest" description="Disordered" evidence="1">
    <location>
        <begin position="214"/>
        <end position="254"/>
    </location>
</feature>
<feature type="compositionally biased region" description="Pro residues" evidence="1">
    <location>
        <begin position="101"/>
        <end position="115"/>
    </location>
</feature>
<name>A0ABS8P412_9PSEU</name>
<reference evidence="3 4" key="1">
    <citation type="submission" date="2021-11" db="EMBL/GenBank/DDBJ databases">
        <title>Draft genome sequence of Actinomycetospora sp. SF1 isolated from the rhizosphere soil.</title>
        <authorList>
            <person name="Duangmal K."/>
            <person name="Chantavorakit T."/>
        </authorList>
    </citation>
    <scope>NUCLEOTIDE SEQUENCE [LARGE SCALE GENOMIC DNA]</scope>
    <source>
        <strain evidence="3 4">TBRC 5722</strain>
    </source>
</reference>
<dbReference type="Proteomes" id="UP001199469">
    <property type="component" value="Unassembled WGS sequence"/>
</dbReference>
<dbReference type="EMBL" id="JAJNDB010000001">
    <property type="protein sequence ID" value="MCD2192992.1"/>
    <property type="molecule type" value="Genomic_DNA"/>
</dbReference>
<accession>A0ABS8P412</accession>
<proteinExistence type="predicted"/>
<organism evidence="3 4">
    <name type="scientific">Actinomycetospora endophytica</name>
    <dbReference type="NCBI Taxonomy" id="2291215"/>
    <lineage>
        <taxon>Bacteria</taxon>
        <taxon>Bacillati</taxon>
        <taxon>Actinomycetota</taxon>
        <taxon>Actinomycetes</taxon>
        <taxon>Pseudonocardiales</taxon>
        <taxon>Pseudonocardiaceae</taxon>
        <taxon>Actinomycetospora</taxon>
    </lineage>
</organism>
<sequence length="348" mass="34463">MTVSTPSSPPGSSGPAEPRHRASGGRGSSTTHGPVGGHDAPDDDVATDPSGPFPVPRRSGGRHRAPDAAPASGSYAAVPAPRGAENPRRPAGDGPGAGFRPLPPSGFAAPPPPGGPSFGTSSIGVPLGAVPVQREAAIPRHRPPHTAVHPGSATPTPDAPAHAGPASVADDDAVTAPVRRDDLDRAAAARGTAGPAHDLGAPSLRPLSVQRPEAMASPYRPEEVAPAEPPSRRGAPSRPFLARSTDRPWETPPVDRASARLGLVALVIGAIGVVLGVAPWSGLLPRVLPQSALGAIPVFNLAGALLGVIGLGVGAIAMFRAGEASRGLLMGVLGACAGAAAVVVGLVV</sequence>
<feature type="transmembrane region" description="Helical" evidence="2">
    <location>
        <begin position="328"/>
        <end position="347"/>
    </location>
</feature>
<keyword evidence="2" id="KW-0812">Transmembrane</keyword>
<keyword evidence="2" id="KW-1133">Transmembrane helix</keyword>
<dbReference type="RefSeq" id="WP_230730647.1">
    <property type="nucleotide sequence ID" value="NZ_JAJNDB010000001.1"/>
</dbReference>
<comment type="caution">
    <text evidence="3">The sequence shown here is derived from an EMBL/GenBank/DDBJ whole genome shotgun (WGS) entry which is preliminary data.</text>
</comment>